<protein>
    <submittedName>
        <fullName evidence="8">Transcription elongation regulator 1-like</fullName>
    </submittedName>
</protein>
<dbReference type="InterPro" id="IPR036020">
    <property type="entry name" value="WW_dom_sf"/>
</dbReference>
<feature type="domain" description="FF" evidence="6">
    <location>
        <begin position="386"/>
        <end position="439"/>
    </location>
</feature>
<dbReference type="PANTHER" id="PTHR15377:SF3">
    <property type="entry name" value="WW DOMAIN-CONTAINING PROTEIN"/>
    <property type="match status" value="1"/>
</dbReference>
<keyword evidence="3" id="KW-0677">Repeat</keyword>
<dbReference type="Gene3D" id="3.30.470.160">
    <property type="entry name" value="Inositol polyphosphate kinase"/>
    <property type="match status" value="1"/>
</dbReference>
<feature type="domain" description="WW" evidence="5">
    <location>
        <begin position="146"/>
        <end position="173"/>
    </location>
</feature>
<dbReference type="SMART" id="SM00441">
    <property type="entry name" value="FF"/>
    <property type="match status" value="3"/>
</dbReference>
<dbReference type="RefSeq" id="XP_036354901.1">
    <property type="nucleotide sequence ID" value="XM_036499008.1"/>
</dbReference>
<dbReference type="PROSITE" id="PS51676">
    <property type="entry name" value="FF"/>
    <property type="match status" value="3"/>
</dbReference>
<dbReference type="GO" id="GO:0016301">
    <property type="term" value="F:kinase activity"/>
    <property type="evidence" value="ECO:0007669"/>
    <property type="project" value="UniProtKB-KW"/>
</dbReference>
<keyword evidence="7" id="KW-1185">Reference proteome</keyword>
<dbReference type="Gene3D" id="2.20.70.10">
    <property type="match status" value="1"/>
</dbReference>
<organism evidence="7 8">
    <name type="scientific">Octopus sinensis</name>
    <name type="common">East Asian common octopus</name>
    <dbReference type="NCBI Taxonomy" id="2607531"/>
    <lineage>
        <taxon>Eukaryota</taxon>
        <taxon>Metazoa</taxon>
        <taxon>Spiralia</taxon>
        <taxon>Lophotrochozoa</taxon>
        <taxon>Mollusca</taxon>
        <taxon>Cephalopoda</taxon>
        <taxon>Coleoidea</taxon>
        <taxon>Octopodiformes</taxon>
        <taxon>Octopoda</taxon>
        <taxon>Incirrata</taxon>
        <taxon>Octopodidae</taxon>
        <taxon>Octopus</taxon>
    </lineage>
</organism>
<dbReference type="SUPFAM" id="SSF51045">
    <property type="entry name" value="WW domain"/>
    <property type="match status" value="1"/>
</dbReference>
<evidence type="ECO:0000313" key="7">
    <source>
        <dbReference type="Proteomes" id="UP000515154"/>
    </source>
</evidence>
<dbReference type="Pfam" id="PF03770">
    <property type="entry name" value="IPK"/>
    <property type="match status" value="1"/>
</dbReference>
<evidence type="ECO:0000256" key="4">
    <source>
        <dbReference type="ARBA" id="ARBA00022777"/>
    </source>
</evidence>
<evidence type="ECO:0000259" key="5">
    <source>
        <dbReference type="PROSITE" id="PS50020"/>
    </source>
</evidence>
<dbReference type="PANTHER" id="PTHR15377">
    <property type="entry name" value="TRANSCRIPTION ELONGATION REGULATOR 1"/>
    <property type="match status" value="1"/>
</dbReference>
<evidence type="ECO:0000256" key="1">
    <source>
        <dbReference type="ARBA" id="ARBA00007374"/>
    </source>
</evidence>
<proteinExistence type="inferred from homology"/>
<dbReference type="GO" id="GO:0070063">
    <property type="term" value="F:RNA polymerase binding"/>
    <property type="evidence" value="ECO:0007669"/>
    <property type="project" value="InterPro"/>
</dbReference>
<feature type="domain" description="FF" evidence="6">
    <location>
        <begin position="306"/>
        <end position="369"/>
    </location>
</feature>
<evidence type="ECO:0000256" key="2">
    <source>
        <dbReference type="ARBA" id="ARBA00022679"/>
    </source>
</evidence>
<dbReference type="InterPro" id="IPR038286">
    <property type="entry name" value="IPK_sf"/>
</dbReference>
<dbReference type="Pfam" id="PF01846">
    <property type="entry name" value="FF"/>
    <property type="match status" value="3"/>
</dbReference>
<dbReference type="GO" id="GO:0005634">
    <property type="term" value="C:nucleus"/>
    <property type="evidence" value="ECO:0007669"/>
    <property type="project" value="TreeGrafter"/>
</dbReference>
<dbReference type="CDD" id="cd00201">
    <property type="entry name" value="WW"/>
    <property type="match status" value="1"/>
</dbReference>
<keyword evidence="4" id="KW-0418">Kinase</keyword>
<gene>
    <name evidence="8" type="primary">LOC118761238</name>
</gene>
<evidence type="ECO:0000313" key="8">
    <source>
        <dbReference type="RefSeq" id="XP_036354901.1"/>
    </source>
</evidence>
<dbReference type="SUPFAM" id="SSF81698">
    <property type="entry name" value="FF domain"/>
    <property type="match status" value="3"/>
</dbReference>
<keyword evidence="2" id="KW-0808">Transferase</keyword>
<dbReference type="AlphaFoldDB" id="A0A7E6EH32"/>
<dbReference type="GO" id="GO:0003712">
    <property type="term" value="F:transcription coregulator activity"/>
    <property type="evidence" value="ECO:0007669"/>
    <property type="project" value="TreeGrafter"/>
</dbReference>
<evidence type="ECO:0000259" key="6">
    <source>
        <dbReference type="PROSITE" id="PS51676"/>
    </source>
</evidence>
<dbReference type="Gene3D" id="1.10.10.440">
    <property type="entry name" value="FF domain"/>
    <property type="match status" value="3"/>
</dbReference>
<dbReference type="SUPFAM" id="SSF56104">
    <property type="entry name" value="SAICAR synthase-like"/>
    <property type="match status" value="1"/>
</dbReference>
<dbReference type="InterPro" id="IPR001202">
    <property type="entry name" value="WW_dom"/>
</dbReference>
<name>A0A7E6EH32_9MOLL</name>
<dbReference type="PROSITE" id="PS50020">
    <property type="entry name" value="WW_DOMAIN_2"/>
    <property type="match status" value="1"/>
</dbReference>
<dbReference type="Proteomes" id="UP000515154">
    <property type="component" value="Unplaced"/>
</dbReference>
<dbReference type="InterPro" id="IPR036517">
    <property type="entry name" value="FF_domain_sf"/>
</dbReference>
<dbReference type="InterPro" id="IPR002713">
    <property type="entry name" value="FF_domain"/>
</dbReference>
<evidence type="ECO:0000256" key="3">
    <source>
        <dbReference type="ARBA" id="ARBA00022737"/>
    </source>
</evidence>
<reference evidence="8" key="1">
    <citation type="submission" date="2025-08" db="UniProtKB">
        <authorList>
            <consortium name="RefSeq"/>
        </authorList>
    </citation>
    <scope>IDENTIFICATION</scope>
</reference>
<dbReference type="KEGG" id="osn:118761238"/>
<accession>A0A7E6EH32</accession>
<dbReference type="GO" id="GO:0032958">
    <property type="term" value="P:inositol phosphate biosynthetic process"/>
    <property type="evidence" value="ECO:0007669"/>
    <property type="project" value="InterPro"/>
</dbReference>
<feature type="domain" description="FF" evidence="6">
    <location>
        <begin position="243"/>
        <end position="294"/>
    </location>
</feature>
<dbReference type="InterPro" id="IPR045148">
    <property type="entry name" value="TCRG1-like"/>
</dbReference>
<dbReference type="InterPro" id="IPR005522">
    <property type="entry name" value="IPK"/>
</dbReference>
<comment type="similarity">
    <text evidence="1">Belongs to the inositol phosphokinase (IPK) family.</text>
</comment>
<sequence length="570" mass="67455">MSEESQRRTNELRVFRGFYSKCRFPFAVVGSEDFHPSGSSVVRGRNVGLPALINHTNSVTYREFRRSRLLGSCDQEIPADFDVNPISQFEKERFTMEKRLREAESSMEELFKSKVTQKLNKLRENTELVVDKTKPVSKTLLEGTDWSIVWTGDDRMFFFNVVEKRSVWNCPEELRGRKDVENLMKSKPTVEGDVVPIECMYIYIFVVHEDGKRAGEAYEEDVGSKRVDSEDKKVTQARSTLPYAERVEQFRELLAEKNPTSTFDKELQKIVFDKRYTLLLSKERRQVFDQYIKEKVEEERTERTRQHKKRRQDFRDLLKESNLNHRCGYFFIGRSTYSEFAGKQSKDPRFQAIERTRDRESLFYEHVDDFKKKRATEKVVGSGRWQGGKSRDFTELLKENDVTVGDRWRDVKRRIENDPRYKAISSDRRGDLFDDYVQSLAKSPQNDIRYIELDCYELERKKMVDDYINDLAHQEYLKIENLLAGFTSPEIMDCKMGCRTFLKEELDLTGNEYRHDLYQKMIRVDPNEPTAEEHERSGILKSRYMRYRDSISSTTNLSFRVDGIKVNHYL</sequence>